<organism evidence="2 3">
    <name type="scientific">Clunio marinus</name>
    <dbReference type="NCBI Taxonomy" id="568069"/>
    <lineage>
        <taxon>Eukaryota</taxon>
        <taxon>Metazoa</taxon>
        <taxon>Ecdysozoa</taxon>
        <taxon>Arthropoda</taxon>
        <taxon>Hexapoda</taxon>
        <taxon>Insecta</taxon>
        <taxon>Pterygota</taxon>
        <taxon>Neoptera</taxon>
        <taxon>Endopterygota</taxon>
        <taxon>Diptera</taxon>
        <taxon>Nematocera</taxon>
        <taxon>Chironomoidea</taxon>
        <taxon>Chironomidae</taxon>
        <taxon>Clunio</taxon>
    </lineage>
</organism>
<name>A0A1J1IUK6_9DIPT</name>
<accession>A0A1J1IUK6</accession>
<dbReference type="InterPro" id="IPR003892">
    <property type="entry name" value="CUE"/>
</dbReference>
<feature type="domain" description="CUE" evidence="1">
    <location>
        <begin position="366"/>
        <end position="409"/>
    </location>
</feature>
<dbReference type="Gene3D" id="1.10.8.10">
    <property type="entry name" value="DNA helicase RuvA subunit, C-terminal domain"/>
    <property type="match status" value="1"/>
</dbReference>
<reference evidence="2 3" key="1">
    <citation type="submission" date="2015-04" db="EMBL/GenBank/DDBJ databases">
        <authorList>
            <person name="Syromyatnikov M.Y."/>
            <person name="Popov V.N."/>
        </authorList>
    </citation>
    <scope>NUCLEOTIDE SEQUENCE [LARGE SCALE GENOMIC DNA]</scope>
</reference>
<dbReference type="Proteomes" id="UP000183832">
    <property type="component" value="Unassembled WGS sequence"/>
</dbReference>
<sequence length="456" mass="52866">MIRFNIFWSHVVYDKDFLNPLLYFLQESLPFYVSLKNIFEDNETALRLYEKVCRNGIVIVCRLITNRESEIEFMSKEKQAEILYSNFIISIPMIFDLVTLLGSNNKTLLQKIIETLVKIEPKYLNDLKMGIKFIQSTFIKMREQLKVIETENRDLDEKYEDITLYLMNIASTLNLIIDTASNELKTFCSRDFHLEQSIASLYDNFIPILYNLAYSFDPDAWFLTYISYARIELINCYRNLINRGISAILNAGDKNRRKLADEILSILTECAGYKTFIIDYVQMYPIEMDLDIITQGGKNIDKIKLNFVSDAYKIDQAASKLSNGHHNNDIVDPLNGDEEFEGACALPVHQNEFSKASMTTQNVEEVLQIETSKILELFPHYGVGYIRRLLAYYNNNSEEVISKIVEGNLDSSFNDCDIDEPYIPKDIPDKVFLATGLERSNIYDGDKRNRKLITNF</sequence>
<dbReference type="GO" id="GO:0043130">
    <property type="term" value="F:ubiquitin binding"/>
    <property type="evidence" value="ECO:0007669"/>
    <property type="project" value="InterPro"/>
</dbReference>
<dbReference type="PANTHER" id="PTHR21494:SF0">
    <property type="entry name" value="ACTIVATING SIGNAL COINTEGRATOR 1 COMPLEX SUBUNIT 2"/>
    <property type="match status" value="1"/>
</dbReference>
<dbReference type="STRING" id="568069.A0A1J1IUK6"/>
<evidence type="ECO:0000313" key="2">
    <source>
        <dbReference type="EMBL" id="CRL02225.1"/>
    </source>
</evidence>
<protein>
    <submittedName>
        <fullName evidence="2">CLUMA_CG015438, isoform A</fullName>
    </submittedName>
</protein>
<evidence type="ECO:0000259" key="1">
    <source>
        <dbReference type="PROSITE" id="PS51140"/>
    </source>
</evidence>
<dbReference type="InterPro" id="IPR041800">
    <property type="entry name" value="ASCC2_CUE"/>
</dbReference>
<dbReference type="SUPFAM" id="SSF46934">
    <property type="entry name" value="UBA-like"/>
    <property type="match status" value="1"/>
</dbReference>
<gene>
    <name evidence="2" type="ORF">CLUMA_CG015438</name>
</gene>
<keyword evidence="3" id="KW-1185">Reference proteome</keyword>
<dbReference type="InterPro" id="IPR052586">
    <property type="entry name" value="ASCC2"/>
</dbReference>
<proteinExistence type="predicted"/>
<dbReference type="InterPro" id="IPR009060">
    <property type="entry name" value="UBA-like_sf"/>
</dbReference>
<dbReference type="CDD" id="cd14364">
    <property type="entry name" value="CUE_ASCC2"/>
    <property type="match status" value="1"/>
</dbReference>
<dbReference type="PANTHER" id="PTHR21494">
    <property type="entry name" value="ACTIVATING SIGNAL COINTEGRATOR 1 COMPLEX SUBUNIT 2 ASC-1 COMPLEX SUBUNIT P100"/>
    <property type="match status" value="1"/>
</dbReference>
<dbReference type="GO" id="GO:0006355">
    <property type="term" value="P:regulation of DNA-templated transcription"/>
    <property type="evidence" value="ECO:0007669"/>
    <property type="project" value="TreeGrafter"/>
</dbReference>
<dbReference type="AlphaFoldDB" id="A0A1J1IUK6"/>
<dbReference type="Pfam" id="PF02845">
    <property type="entry name" value="CUE"/>
    <property type="match status" value="1"/>
</dbReference>
<dbReference type="EMBL" id="CVRI01000057">
    <property type="protein sequence ID" value="CRL02225.1"/>
    <property type="molecule type" value="Genomic_DNA"/>
</dbReference>
<dbReference type="OrthoDB" id="5577209at2759"/>
<evidence type="ECO:0000313" key="3">
    <source>
        <dbReference type="Proteomes" id="UP000183832"/>
    </source>
</evidence>
<dbReference type="SMART" id="SM00546">
    <property type="entry name" value="CUE"/>
    <property type="match status" value="1"/>
</dbReference>
<dbReference type="PROSITE" id="PS51140">
    <property type="entry name" value="CUE"/>
    <property type="match status" value="1"/>
</dbReference>